<dbReference type="AlphaFoldDB" id="U7QM07"/>
<dbReference type="Proteomes" id="UP000017127">
    <property type="component" value="Unassembled WGS sequence"/>
</dbReference>
<dbReference type="CDD" id="cd01945">
    <property type="entry name" value="ribokinase_group_B"/>
    <property type="match status" value="1"/>
</dbReference>
<dbReference type="GO" id="GO:0016301">
    <property type="term" value="F:kinase activity"/>
    <property type="evidence" value="ECO:0007669"/>
    <property type="project" value="UniProtKB-KW"/>
</dbReference>
<organism evidence="2 3">
    <name type="scientific">Lyngbya aestuarii BL J</name>
    <dbReference type="NCBI Taxonomy" id="1348334"/>
    <lineage>
        <taxon>Bacteria</taxon>
        <taxon>Bacillati</taxon>
        <taxon>Cyanobacteriota</taxon>
        <taxon>Cyanophyceae</taxon>
        <taxon>Oscillatoriophycideae</taxon>
        <taxon>Oscillatoriales</taxon>
        <taxon>Microcoleaceae</taxon>
        <taxon>Lyngbya</taxon>
    </lineage>
</organism>
<protein>
    <submittedName>
        <fullName evidence="2">PfkB carbohydrate kinase family protein</fullName>
    </submittedName>
</protein>
<keyword evidence="2" id="KW-0808">Transferase</keyword>
<dbReference type="RefSeq" id="WP_023065573.1">
    <property type="nucleotide sequence ID" value="NZ_AUZM01000012.1"/>
</dbReference>
<dbReference type="Pfam" id="PF00294">
    <property type="entry name" value="PfkB"/>
    <property type="match status" value="1"/>
</dbReference>
<proteinExistence type="predicted"/>
<gene>
    <name evidence="2" type="ORF">M595_1684</name>
</gene>
<dbReference type="OrthoDB" id="9813569at2"/>
<keyword evidence="3" id="KW-1185">Reference proteome</keyword>
<evidence type="ECO:0000259" key="1">
    <source>
        <dbReference type="Pfam" id="PF00294"/>
    </source>
</evidence>
<dbReference type="Gene3D" id="3.40.1190.20">
    <property type="match status" value="1"/>
</dbReference>
<evidence type="ECO:0000313" key="2">
    <source>
        <dbReference type="EMBL" id="ERT08327.1"/>
    </source>
</evidence>
<dbReference type="EMBL" id="AUZM01000012">
    <property type="protein sequence ID" value="ERT08327.1"/>
    <property type="molecule type" value="Genomic_DNA"/>
</dbReference>
<dbReference type="PANTHER" id="PTHR42774:SF3">
    <property type="entry name" value="KETOHEXOKINASE"/>
    <property type="match status" value="1"/>
</dbReference>
<accession>U7QM07</accession>
<keyword evidence="2" id="KW-0418">Kinase</keyword>
<feature type="domain" description="Carbohydrate kinase PfkB" evidence="1">
    <location>
        <begin position="8"/>
        <end position="281"/>
    </location>
</feature>
<dbReference type="InterPro" id="IPR011611">
    <property type="entry name" value="PfkB_dom"/>
</dbReference>
<dbReference type="PANTHER" id="PTHR42774">
    <property type="entry name" value="PHOSPHOTRANSFERASE SYSTEM TRANSPORT PROTEIN"/>
    <property type="match status" value="1"/>
</dbReference>
<evidence type="ECO:0000313" key="3">
    <source>
        <dbReference type="Proteomes" id="UP000017127"/>
    </source>
</evidence>
<reference evidence="2 3" key="1">
    <citation type="journal article" date="2013" name="Front. Microbiol.">
        <title>Comparative genomic analyses of the cyanobacterium, Lyngbya aestuarii BL J, a powerful hydrogen producer.</title>
        <authorList>
            <person name="Kothari A."/>
            <person name="Vaughn M."/>
            <person name="Garcia-Pichel F."/>
        </authorList>
    </citation>
    <scope>NUCLEOTIDE SEQUENCE [LARGE SCALE GENOMIC DNA]</scope>
    <source>
        <strain evidence="2 3">BL J</strain>
    </source>
</reference>
<name>U7QM07_9CYAN</name>
<dbReference type="InterPro" id="IPR029056">
    <property type="entry name" value="Ribokinase-like"/>
</dbReference>
<dbReference type="InterPro" id="IPR052562">
    <property type="entry name" value="Ketohexokinase-related"/>
</dbReference>
<dbReference type="SUPFAM" id="SSF53613">
    <property type="entry name" value="Ribokinase-like"/>
    <property type="match status" value="1"/>
</dbReference>
<sequence length="286" mass="30972">MTHNGLFVGLVTLDFLYGVSEYPAQNQKVVASDYTVAAGGPATNAAVTFSFLKNQAQLLAVLGTHPISELIRADLTQQNVILTDLDPTRSEPPTVSSILVTPKTGDRTVVSINAVKSQVSVESLPQNCLDGVDIVLIDGHQMEVSQQIAKLAREQEIPVVIDGGSWKPGFEMVLPYVDYAICSANFYPPDCQTAADVFAYLYDMDILFIARTQGNQPIQYRSPNREGEIQIPPILAVDTLGAGDVFHGAFCHFILQSSFVKSLKAAAEIAACSCQSFGTRQWIKSS</sequence>
<comment type="caution">
    <text evidence="2">The sequence shown here is derived from an EMBL/GenBank/DDBJ whole genome shotgun (WGS) entry which is preliminary data.</text>
</comment>